<evidence type="ECO:0000313" key="3">
    <source>
        <dbReference type="Proteomes" id="UP000800035"/>
    </source>
</evidence>
<feature type="region of interest" description="Disordered" evidence="1">
    <location>
        <begin position="111"/>
        <end position="132"/>
    </location>
</feature>
<sequence length="164" mass="17996">MGRKRGIMQSERDIWNFKWNADSDMRFEVGEETLRAVASSGLACLGKYCHYQIPPNIQHSDGTYMVERNASGTASYVYLAFHSTSTQSGNSLPSISAESFIIHHGSSRSIGTPLQPQNQLSHPDHVREELDSPGDHLLSAVTVDPLTELFGTFVTVSNSPNSPS</sequence>
<organism evidence="2 3">
    <name type="scientific">Byssothecium circinans</name>
    <dbReference type="NCBI Taxonomy" id="147558"/>
    <lineage>
        <taxon>Eukaryota</taxon>
        <taxon>Fungi</taxon>
        <taxon>Dikarya</taxon>
        <taxon>Ascomycota</taxon>
        <taxon>Pezizomycotina</taxon>
        <taxon>Dothideomycetes</taxon>
        <taxon>Pleosporomycetidae</taxon>
        <taxon>Pleosporales</taxon>
        <taxon>Massarineae</taxon>
        <taxon>Massarinaceae</taxon>
        <taxon>Byssothecium</taxon>
    </lineage>
</organism>
<dbReference type="Proteomes" id="UP000800035">
    <property type="component" value="Unassembled WGS sequence"/>
</dbReference>
<evidence type="ECO:0000256" key="1">
    <source>
        <dbReference type="SAM" id="MobiDB-lite"/>
    </source>
</evidence>
<dbReference type="EMBL" id="ML977037">
    <property type="protein sequence ID" value="KAF1949487.1"/>
    <property type="molecule type" value="Genomic_DNA"/>
</dbReference>
<keyword evidence="3" id="KW-1185">Reference proteome</keyword>
<reference evidence="2" key="1">
    <citation type="journal article" date="2020" name="Stud. Mycol.">
        <title>101 Dothideomycetes genomes: a test case for predicting lifestyles and emergence of pathogens.</title>
        <authorList>
            <person name="Haridas S."/>
            <person name="Albert R."/>
            <person name="Binder M."/>
            <person name="Bloem J."/>
            <person name="Labutti K."/>
            <person name="Salamov A."/>
            <person name="Andreopoulos B."/>
            <person name="Baker S."/>
            <person name="Barry K."/>
            <person name="Bills G."/>
            <person name="Bluhm B."/>
            <person name="Cannon C."/>
            <person name="Castanera R."/>
            <person name="Culley D."/>
            <person name="Daum C."/>
            <person name="Ezra D."/>
            <person name="Gonzalez J."/>
            <person name="Henrissat B."/>
            <person name="Kuo A."/>
            <person name="Liang C."/>
            <person name="Lipzen A."/>
            <person name="Lutzoni F."/>
            <person name="Magnuson J."/>
            <person name="Mondo S."/>
            <person name="Nolan M."/>
            <person name="Ohm R."/>
            <person name="Pangilinan J."/>
            <person name="Park H.-J."/>
            <person name="Ramirez L."/>
            <person name="Alfaro M."/>
            <person name="Sun H."/>
            <person name="Tritt A."/>
            <person name="Yoshinaga Y."/>
            <person name="Zwiers L.-H."/>
            <person name="Turgeon B."/>
            <person name="Goodwin S."/>
            <person name="Spatafora J."/>
            <person name="Crous P."/>
            <person name="Grigoriev I."/>
        </authorList>
    </citation>
    <scope>NUCLEOTIDE SEQUENCE</scope>
    <source>
        <strain evidence="2">CBS 675.92</strain>
    </source>
</reference>
<gene>
    <name evidence="2" type="ORF">CC80DRAFT_540309</name>
</gene>
<feature type="compositionally biased region" description="Polar residues" evidence="1">
    <location>
        <begin position="111"/>
        <end position="121"/>
    </location>
</feature>
<proteinExistence type="predicted"/>
<name>A0A6A5TKJ5_9PLEO</name>
<accession>A0A6A5TKJ5</accession>
<dbReference type="AlphaFoldDB" id="A0A6A5TKJ5"/>
<protein>
    <submittedName>
        <fullName evidence="2">Uncharacterized protein</fullName>
    </submittedName>
</protein>
<evidence type="ECO:0000313" key="2">
    <source>
        <dbReference type="EMBL" id="KAF1949487.1"/>
    </source>
</evidence>
<feature type="compositionally biased region" description="Basic and acidic residues" evidence="1">
    <location>
        <begin position="122"/>
        <end position="132"/>
    </location>
</feature>